<accession>A0A834M5Q4</accession>
<gene>
    <name evidence="1" type="ORF">GWI33_014276</name>
</gene>
<comment type="caution">
    <text evidence="1">The sequence shown here is derived from an EMBL/GenBank/DDBJ whole genome shotgun (WGS) entry which is preliminary data.</text>
</comment>
<protein>
    <submittedName>
        <fullName evidence="1">Uncharacterized protein</fullName>
    </submittedName>
</protein>
<dbReference type="EMBL" id="JAACXV010013621">
    <property type="protein sequence ID" value="KAF7272981.1"/>
    <property type="molecule type" value="Genomic_DNA"/>
</dbReference>
<evidence type="ECO:0000313" key="2">
    <source>
        <dbReference type="Proteomes" id="UP000625711"/>
    </source>
</evidence>
<dbReference type="AlphaFoldDB" id="A0A834M5Q4"/>
<sequence length="81" mass="9250">MRSSQINRKTANIKWTILANWTHSNYYARVIFTGHVKEIPILGMKIAITTFPSIYSVQSGCRLCLLLIKNKIIVLMILSNV</sequence>
<reference evidence="1" key="1">
    <citation type="submission" date="2020-08" db="EMBL/GenBank/DDBJ databases">
        <title>Genome sequencing and assembly of the red palm weevil Rhynchophorus ferrugineus.</title>
        <authorList>
            <person name="Dias G.B."/>
            <person name="Bergman C.M."/>
            <person name="Manee M."/>
        </authorList>
    </citation>
    <scope>NUCLEOTIDE SEQUENCE</scope>
    <source>
        <strain evidence="1">AA-2017</strain>
        <tissue evidence="1">Whole larva</tissue>
    </source>
</reference>
<dbReference type="Proteomes" id="UP000625711">
    <property type="component" value="Unassembled WGS sequence"/>
</dbReference>
<evidence type="ECO:0000313" key="1">
    <source>
        <dbReference type="EMBL" id="KAF7272981.1"/>
    </source>
</evidence>
<name>A0A834M5Q4_RHYFE</name>
<proteinExistence type="predicted"/>
<organism evidence="1 2">
    <name type="scientific">Rhynchophorus ferrugineus</name>
    <name type="common">Red palm weevil</name>
    <name type="synonym">Curculio ferrugineus</name>
    <dbReference type="NCBI Taxonomy" id="354439"/>
    <lineage>
        <taxon>Eukaryota</taxon>
        <taxon>Metazoa</taxon>
        <taxon>Ecdysozoa</taxon>
        <taxon>Arthropoda</taxon>
        <taxon>Hexapoda</taxon>
        <taxon>Insecta</taxon>
        <taxon>Pterygota</taxon>
        <taxon>Neoptera</taxon>
        <taxon>Endopterygota</taxon>
        <taxon>Coleoptera</taxon>
        <taxon>Polyphaga</taxon>
        <taxon>Cucujiformia</taxon>
        <taxon>Curculionidae</taxon>
        <taxon>Dryophthorinae</taxon>
        <taxon>Rhynchophorus</taxon>
    </lineage>
</organism>
<keyword evidence="2" id="KW-1185">Reference proteome</keyword>